<feature type="non-terminal residue" evidence="5">
    <location>
        <position position="1"/>
    </location>
</feature>
<dbReference type="GO" id="GO:0051301">
    <property type="term" value="P:cell division"/>
    <property type="evidence" value="ECO:0007669"/>
    <property type="project" value="UniProtKB-KW"/>
</dbReference>
<sequence length="180" mass="20082">VLLFASPEPLTQARFNHIIQDENTVELAPIIDELSNEYETSGKGLIIKKIGGGFQILSHGDYHIYIERMFKNTRKLQLSRPALEALSIIAYRQPVSKAEVESIRGVECGSVVNTLMERELITVKGRGKTVGRPLLFGTTQIFLESFGLENTADLPKLKELSELMGDNPDPVLFENDHATE</sequence>
<dbReference type="InterPro" id="IPR036390">
    <property type="entry name" value="WH_DNA-bd_sf"/>
</dbReference>
<dbReference type="SUPFAM" id="SSF46785">
    <property type="entry name" value="Winged helix' DNA-binding domain"/>
    <property type="match status" value="2"/>
</dbReference>
<evidence type="ECO:0000256" key="4">
    <source>
        <dbReference type="ARBA" id="ARBA00023306"/>
    </source>
</evidence>
<dbReference type="NCBIfam" id="TIGR00281">
    <property type="entry name" value="SMC-Scp complex subunit ScpB"/>
    <property type="match status" value="1"/>
</dbReference>
<dbReference type="AlphaFoldDB" id="A0A381TDE7"/>
<dbReference type="PANTHER" id="PTHR34298:SF2">
    <property type="entry name" value="SEGREGATION AND CONDENSATION PROTEIN B"/>
    <property type="match status" value="1"/>
</dbReference>
<dbReference type="InterPro" id="IPR005234">
    <property type="entry name" value="ScpB_csome_segregation"/>
</dbReference>
<keyword evidence="1" id="KW-0963">Cytoplasm</keyword>
<keyword evidence="2" id="KW-0132">Cell division</keyword>
<proteinExistence type="predicted"/>
<evidence type="ECO:0000256" key="3">
    <source>
        <dbReference type="ARBA" id="ARBA00022829"/>
    </source>
</evidence>
<dbReference type="InterPro" id="IPR036388">
    <property type="entry name" value="WH-like_DNA-bd_sf"/>
</dbReference>
<dbReference type="GO" id="GO:0051304">
    <property type="term" value="P:chromosome separation"/>
    <property type="evidence" value="ECO:0007669"/>
    <property type="project" value="InterPro"/>
</dbReference>
<keyword evidence="3" id="KW-0159">Chromosome partition</keyword>
<dbReference type="Pfam" id="PF04079">
    <property type="entry name" value="SMC_ScpB"/>
    <property type="match status" value="1"/>
</dbReference>
<evidence type="ECO:0000313" key="5">
    <source>
        <dbReference type="EMBL" id="SVA14182.1"/>
    </source>
</evidence>
<dbReference type="Gene3D" id="1.10.10.10">
    <property type="entry name" value="Winged helix-like DNA-binding domain superfamily/Winged helix DNA-binding domain"/>
    <property type="match status" value="2"/>
</dbReference>
<keyword evidence="4" id="KW-0131">Cell cycle</keyword>
<gene>
    <name evidence="5" type="ORF">METZ01_LOCUS67036</name>
</gene>
<dbReference type="EMBL" id="UINC01004419">
    <property type="protein sequence ID" value="SVA14182.1"/>
    <property type="molecule type" value="Genomic_DNA"/>
</dbReference>
<name>A0A381TDE7_9ZZZZ</name>
<accession>A0A381TDE7</accession>
<dbReference type="PANTHER" id="PTHR34298">
    <property type="entry name" value="SEGREGATION AND CONDENSATION PROTEIN B"/>
    <property type="match status" value="1"/>
</dbReference>
<dbReference type="PIRSF" id="PIRSF019345">
    <property type="entry name" value="ScpB"/>
    <property type="match status" value="1"/>
</dbReference>
<protein>
    <recommendedName>
        <fullName evidence="6">SMC-Scp complex subunit ScpB</fullName>
    </recommendedName>
</protein>
<evidence type="ECO:0008006" key="6">
    <source>
        <dbReference type="Google" id="ProtNLM"/>
    </source>
</evidence>
<reference evidence="5" key="1">
    <citation type="submission" date="2018-05" db="EMBL/GenBank/DDBJ databases">
        <authorList>
            <person name="Lanie J.A."/>
            <person name="Ng W.-L."/>
            <person name="Kazmierczak K.M."/>
            <person name="Andrzejewski T.M."/>
            <person name="Davidsen T.M."/>
            <person name="Wayne K.J."/>
            <person name="Tettelin H."/>
            <person name="Glass J.I."/>
            <person name="Rusch D."/>
            <person name="Podicherti R."/>
            <person name="Tsui H.-C.T."/>
            <person name="Winkler M.E."/>
        </authorList>
    </citation>
    <scope>NUCLEOTIDE SEQUENCE</scope>
</reference>
<evidence type="ECO:0000256" key="1">
    <source>
        <dbReference type="ARBA" id="ARBA00022490"/>
    </source>
</evidence>
<evidence type="ECO:0000256" key="2">
    <source>
        <dbReference type="ARBA" id="ARBA00022618"/>
    </source>
</evidence>
<organism evidence="5">
    <name type="scientific">marine metagenome</name>
    <dbReference type="NCBI Taxonomy" id="408172"/>
    <lineage>
        <taxon>unclassified sequences</taxon>
        <taxon>metagenomes</taxon>
        <taxon>ecological metagenomes</taxon>
    </lineage>
</organism>